<feature type="region of interest" description="Disordered" evidence="2">
    <location>
        <begin position="50"/>
        <end position="110"/>
    </location>
</feature>
<organism evidence="3 4">
    <name type="scientific">Bodo saltans</name>
    <name type="common">Flagellated protozoan</name>
    <dbReference type="NCBI Taxonomy" id="75058"/>
    <lineage>
        <taxon>Eukaryota</taxon>
        <taxon>Discoba</taxon>
        <taxon>Euglenozoa</taxon>
        <taxon>Kinetoplastea</taxon>
        <taxon>Metakinetoplastina</taxon>
        <taxon>Eubodonida</taxon>
        <taxon>Bodonidae</taxon>
        <taxon>Bodo</taxon>
    </lineage>
</organism>
<evidence type="ECO:0000256" key="1">
    <source>
        <dbReference type="SAM" id="Coils"/>
    </source>
</evidence>
<sequence>MASDDFWRERLVGFYAVYNPSCVNSVDAILSTYKGREEDLLKVLVAKYGPEPMSTQAPPSSVPRGVSSASNANKRSETPLELLAKHDDEKSSEPSAGPARADRSAATTQRSTEDLISTLVMKYGVETNAKKIAVAVAHTNHPTKSPIDVAETHHKQGWRQRFYNFFSYYRPDKLSEFDQKLARHEGREVEWLQSLLSKYGPEPPPRKFLLPPFFALEQKTRELLKHRGEKMELEELLNKSSQESKTNLAQATALNEKLLESERLRFDAESARDSAVHQMSQLASRMEELNNVRIEHANISRTLAAREHQCRSQRNEIDQVTQELILRERQLTELSVTLRELHDVNKQLIEDNSALSLALVDPGSEARFHKVVEDIQEASLRNFNHRRKILELEMQQYYEYAKHQIEQRDITIRSLGEQLSATFVAATGQQLVPSQSSQSQQHGGSHEHRALAEEVARLKLQIAVQAEEHKASLASSFRRTSFDRSPPPLQHGEAEMFQNEIDHLRSRLRQTEDEASVAKEALQAELRRQVEEMKDIHDRVDAYEREKSHLISTINELNSSKPAPPLDNNIAESKHHAGAYDSNFTRSNVWSLLYER</sequence>
<dbReference type="EMBL" id="CYKH01002210">
    <property type="protein sequence ID" value="CUG93947.1"/>
    <property type="molecule type" value="Genomic_DNA"/>
</dbReference>
<proteinExistence type="predicted"/>
<evidence type="ECO:0000313" key="4">
    <source>
        <dbReference type="Proteomes" id="UP000051952"/>
    </source>
</evidence>
<dbReference type="VEuPathDB" id="TriTrypDB:BSAL_45810"/>
<dbReference type="OrthoDB" id="248320at2759"/>
<dbReference type="PANTHER" id="PTHR39666:SF1">
    <property type="entry name" value="NUCLEAR PORE COMPLEX NUP2_50_61 DOMAIN-CONTAINING PROTEIN"/>
    <property type="match status" value="1"/>
</dbReference>
<feature type="coiled-coil region" evidence="1">
    <location>
        <begin position="494"/>
        <end position="560"/>
    </location>
</feature>
<name>A0A0S4JUN6_BODSA</name>
<keyword evidence="1" id="KW-0175">Coiled coil</keyword>
<accession>A0A0S4JUN6</accession>
<evidence type="ECO:0000256" key="2">
    <source>
        <dbReference type="SAM" id="MobiDB-lite"/>
    </source>
</evidence>
<keyword evidence="4" id="KW-1185">Reference proteome</keyword>
<protein>
    <submittedName>
        <fullName evidence="3">Uncharacterized protein</fullName>
    </submittedName>
</protein>
<reference evidence="4" key="1">
    <citation type="submission" date="2015-09" db="EMBL/GenBank/DDBJ databases">
        <authorList>
            <consortium name="Pathogen Informatics"/>
        </authorList>
    </citation>
    <scope>NUCLEOTIDE SEQUENCE [LARGE SCALE GENOMIC DNA]</scope>
    <source>
        <strain evidence="4">Lake Konstanz</strain>
    </source>
</reference>
<feature type="coiled-coil region" evidence="1">
    <location>
        <begin position="216"/>
        <end position="243"/>
    </location>
</feature>
<gene>
    <name evidence="3" type="ORF">BSAL_45810</name>
</gene>
<dbReference type="Proteomes" id="UP000051952">
    <property type="component" value="Unassembled WGS sequence"/>
</dbReference>
<evidence type="ECO:0000313" key="3">
    <source>
        <dbReference type="EMBL" id="CUG93947.1"/>
    </source>
</evidence>
<dbReference type="AlphaFoldDB" id="A0A0S4JUN6"/>
<dbReference type="OMA" id="TSHEQIC"/>
<dbReference type="PANTHER" id="PTHR39666">
    <property type="entry name" value="RANBP2-TYPE DOMAIN-CONTAINING PROTEIN"/>
    <property type="match status" value="1"/>
</dbReference>
<feature type="compositionally biased region" description="Basic and acidic residues" evidence="2">
    <location>
        <begin position="74"/>
        <end position="92"/>
    </location>
</feature>